<evidence type="ECO:0008006" key="3">
    <source>
        <dbReference type="Google" id="ProtNLM"/>
    </source>
</evidence>
<dbReference type="InterPro" id="IPR052697">
    <property type="entry name" value="FNIP_repeat"/>
</dbReference>
<evidence type="ECO:0000313" key="2">
    <source>
        <dbReference type="Proteomes" id="UP000002195"/>
    </source>
</evidence>
<evidence type="ECO:0000313" key="1">
    <source>
        <dbReference type="EMBL" id="EAL69004.1"/>
    </source>
</evidence>
<gene>
    <name evidence="1" type="ORF">DDB_G0277005</name>
</gene>
<accession>Q550U3</accession>
<dbReference type="GeneID" id="8620703"/>
<dbReference type="VEuPathDB" id="AmoebaDB:DDB_G0277005"/>
<dbReference type="RefSeq" id="XP_642839.1">
    <property type="nucleotide sequence ID" value="XM_637747.1"/>
</dbReference>
<dbReference type="AlphaFoldDB" id="Q550U3"/>
<dbReference type="Pfam" id="PF05725">
    <property type="entry name" value="FNIP"/>
    <property type="match status" value="2"/>
</dbReference>
<dbReference type="PANTHER" id="PTHR32031:SF47">
    <property type="entry name" value="B BOX-TYPE DOMAIN-CONTAINING PROTEIN-RELATED"/>
    <property type="match status" value="1"/>
</dbReference>
<organism evidence="1 2">
    <name type="scientific">Dictyostelium discoideum</name>
    <name type="common">Social amoeba</name>
    <dbReference type="NCBI Taxonomy" id="44689"/>
    <lineage>
        <taxon>Eukaryota</taxon>
        <taxon>Amoebozoa</taxon>
        <taxon>Evosea</taxon>
        <taxon>Eumycetozoa</taxon>
        <taxon>Dictyostelia</taxon>
        <taxon>Dictyosteliales</taxon>
        <taxon>Dictyosteliaceae</taxon>
        <taxon>Dictyostelium</taxon>
    </lineage>
</organism>
<comment type="caution">
    <text evidence="1">The sequence shown here is derived from an EMBL/GenBank/DDBJ whole genome shotgun (WGS) entry which is preliminary data.</text>
</comment>
<dbReference type="PANTHER" id="PTHR32031">
    <property type="entry name" value="FNIP REPEAT-CONTAINING PROTEIN-RELATED-RELATED"/>
    <property type="match status" value="1"/>
</dbReference>
<proteinExistence type="predicted"/>
<reference evidence="1 2" key="1">
    <citation type="journal article" date="2005" name="Nature">
        <title>The genome of the social amoeba Dictyostelium discoideum.</title>
        <authorList>
            <consortium name="The Dictyostelium discoideum Sequencing Consortium"/>
            <person name="Eichinger L."/>
            <person name="Pachebat J.A."/>
            <person name="Glockner G."/>
            <person name="Rajandream M.A."/>
            <person name="Sucgang R."/>
            <person name="Berriman M."/>
            <person name="Song J."/>
            <person name="Olsen R."/>
            <person name="Szafranski K."/>
            <person name="Xu Q."/>
            <person name="Tunggal B."/>
            <person name="Kummerfeld S."/>
            <person name="Madera M."/>
            <person name="Konfortov B.A."/>
            <person name="Rivero F."/>
            <person name="Bankier A.T."/>
            <person name="Lehmann R."/>
            <person name="Hamlin N."/>
            <person name="Davies R."/>
            <person name="Gaudet P."/>
            <person name="Fey P."/>
            <person name="Pilcher K."/>
            <person name="Chen G."/>
            <person name="Saunders D."/>
            <person name="Sodergren E."/>
            <person name="Davis P."/>
            <person name="Kerhornou A."/>
            <person name="Nie X."/>
            <person name="Hall N."/>
            <person name="Anjard C."/>
            <person name="Hemphill L."/>
            <person name="Bason N."/>
            <person name="Farbrother P."/>
            <person name="Desany B."/>
            <person name="Just E."/>
            <person name="Morio T."/>
            <person name="Rost R."/>
            <person name="Churcher C."/>
            <person name="Cooper J."/>
            <person name="Haydock S."/>
            <person name="van Driessche N."/>
            <person name="Cronin A."/>
            <person name="Goodhead I."/>
            <person name="Muzny D."/>
            <person name="Mourier T."/>
            <person name="Pain A."/>
            <person name="Lu M."/>
            <person name="Harper D."/>
            <person name="Lindsay R."/>
            <person name="Hauser H."/>
            <person name="James K."/>
            <person name="Quiles M."/>
            <person name="Madan Babu M."/>
            <person name="Saito T."/>
            <person name="Buchrieser C."/>
            <person name="Wardroper A."/>
            <person name="Felder M."/>
            <person name="Thangavelu M."/>
            <person name="Johnson D."/>
            <person name="Knights A."/>
            <person name="Loulseged H."/>
            <person name="Mungall K."/>
            <person name="Oliver K."/>
            <person name="Price C."/>
            <person name="Quail M.A."/>
            <person name="Urushihara H."/>
            <person name="Hernandez J."/>
            <person name="Rabbinowitsch E."/>
            <person name="Steffen D."/>
            <person name="Sanders M."/>
            <person name="Ma J."/>
            <person name="Kohara Y."/>
            <person name="Sharp S."/>
            <person name="Simmonds M."/>
            <person name="Spiegler S."/>
            <person name="Tivey A."/>
            <person name="Sugano S."/>
            <person name="White B."/>
            <person name="Walker D."/>
            <person name="Woodward J."/>
            <person name="Winckler T."/>
            <person name="Tanaka Y."/>
            <person name="Shaulsky G."/>
            <person name="Schleicher M."/>
            <person name="Weinstock G."/>
            <person name="Rosenthal A."/>
            <person name="Cox E.C."/>
            <person name="Chisholm R.L."/>
            <person name="Gibbs R."/>
            <person name="Loomis W.F."/>
            <person name="Platzer M."/>
            <person name="Kay R.R."/>
            <person name="Williams J."/>
            <person name="Dear P.H."/>
            <person name="Noegel A.A."/>
            <person name="Barrell B."/>
            <person name="Kuspa A."/>
        </authorList>
    </citation>
    <scope>NUCLEOTIDE SEQUENCE [LARGE SCALE GENOMIC DNA]</scope>
    <source>
        <strain evidence="1 2">AX4</strain>
    </source>
</reference>
<dbReference type="PaxDb" id="44689-DDB0202678"/>
<dbReference type="InParanoid" id="Q550U3"/>
<name>Q550U3_DICDI</name>
<sequence length="282" mass="32458">MNLPFFFFPLKELYIITKSPKDTVFFCLDCKLKPCCTQCTSNKGEHHGHRTDSLELVNTLSVLEHTQDIMDRLITSSIKDKNELLKILVYNYNNEYHNKEIFEKFNEISKFNDQQIFNNEDCFNVHGDTIKTIKFNNLNFNIYKEGDILNFKENVGIEFKDNSIKNQLPSSVMLLDGFNQKLTPGILPDHIKWLHLGDIKQELIVGSIPNTVTHVTLFDGFNLKLTPGILPNCLESLYLGNIGQEFMIGSIPNTVKKVKISENFKHQIEPFVSKNEIIIKLG</sequence>
<dbReference type="InterPro" id="IPR008615">
    <property type="entry name" value="FNIP"/>
</dbReference>
<dbReference type="SMR" id="Q550U3"/>
<dbReference type="KEGG" id="ddi:DDB_G0277005"/>
<keyword evidence="2" id="KW-1185">Reference proteome</keyword>
<dbReference type="HOGENOM" id="CLU_1108742_0_0_1"/>
<dbReference type="Proteomes" id="UP000002195">
    <property type="component" value="Unassembled WGS sequence"/>
</dbReference>
<dbReference type="EMBL" id="AAFI02000019">
    <property type="protein sequence ID" value="EAL69004.1"/>
    <property type="molecule type" value="Genomic_DNA"/>
</dbReference>
<protein>
    <recommendedName>
        <fullName evidence="3">B box-type domain-containing protein</fullName>
    </recommendedName>
</protein>